<dbReference type="Proteomes" id="UP000485562">
    <property type="component" value="Unassembled WGS sequence"/>
</dbReference>
<organism evidence="10">
    <name type="scientific">candidate division TA06 bacterium ADurb.Bin131</name>
    <dbReference type="NCBI Taxonomy" id="1852827"/>
    <lineage>
        <taxon>Bacteria</taxon>
        <taxon>Bacteria division TA06</taxon>
    </lineage>
</organism>
<accession>A0A1V6C5N7</accession>
<dbReference type="PANTHER" id="PTHR42682">
    <property type="entry name" value="HYDROGENASE-4 COMPONENT F"/>
    <property type="match status" value="1"/>
</dbReference>
<dbReference type="Pfam" id="PF00361">
    <property type="entry name" value="Proton_antipo_M"/>
    <property type="match status" value="1"/>
</dbReference>
<evidence type="ECO:0000256" key="8">
    <source>
        <dbReference type="SAM" id="Phobius"/>
    </source>
</evidence>
<keyword evidence="2" id="KW-1003">Cell membrane</keyword>
<name>A0A1V6C5N7_UNCT6</name>
<comment type="subcellular location">
    <subcellularLocation>
        <location evidence="1">Cell membrane</location>
        <topology evidence="1">Multi-pass membrane protein</topology>
    </subcellularLocation>
    <subcellularLocation>
        <location evidence="7">Membrane</location>
        <topology evidence="7">Multi-pass membrane protein</topology>
    </subcellularLocation>
</comment>
<feature type="transmembrane region" description="Helical" evidence="8">
    <location>
        <begin position="597"/>
        <end position="614"/>
    </location>
</feature>
<comment type="caution">
    <text evidence="10">The sequence shown here is derived from an EMBL/GenBank/DDBJ whole genome shotgun (WGS) entry which is preliminary data.</text>
</comment>
<feature type="transmembrane region" description="Helical" evidence="8">
    <location>
        <begin position="107"/>
        <end position="124"/>
    </location>
</feature>
<feature type="transmembrane region" description="Helical" evidence="8">
    <location>
        <begin position="487"/>
        <end position="506"/>
    </location>
</feature>
<evidence type="ECO:0000256" key="1">
    <source>
        <dbReference type="ARBA" id="ARBA00004651"/>
    </source>
</evidence>
<dbReference type="InterPro" id="IPR001750">
    <property type="entry name" value="ND/Mrp_TM"/>
</dbReference>
<evidence type="ECO:0000256" key="4">
    <source>
        <dbReference type="ARBA" id="ARBA00022989"/>
    </source>
</evidence>
<feature type="transmembrane region" description="Helical" evidence="8">
    <location>
        <begin position="161"/>
        <end position="181"/>
    </location>
</feature>
<keyword evidence="4 8" id="KW-1133">Transmembrane helix</keyword>
<feature type="transmembrane region" description="Helical" evidence="8">
    <location>
        <begin position="76"/>
        <end position="95"/>
    </location>
</feature>
<feature type="transmembrane region" description="Helical" evidence="8">
    <location>
        <begin position="299"/>
        <end position="319"/>
    </location>
</feature>
<dbReference type="GO" id="GO:0005886">
    <property type="term" value="C:plasma membrane"/>
    <property type="evidence" value="ECO:0007669"/>
    <property type="project" value="UniProtKB-SubCell"/>
</dbReference>
<dbReference type="GO" id="GO:0016491">
    <property type="term" value="F:oxidoreductase activity"/>
    <property type="evidence" value="ECO:0007669"/>
    <property type="project" value="UniProtKB-KW"/>
</dbReference>
<keyword evidence="6 8" id="KW-0472">Membrane</keyword>
<feature type="transmembrane region" description="Helical" evidence="8">
    <location>
        <begin position="439"/>
        <end position="467"/>
    </location>
</feature>
<evidence type="ECO:0000256" key="3">
    <source>
        <dbReference type="ARBA" id="ARBA00022692"/>
    </source>
</evidence>
<proteinExistence type="predicted"/>
<keyword evidence="3 7" id="KW-0812">Transmembrane</keyword>
<feature type="transmembrane region" description="Helical" evidence="8">
    <location>
        <begin position="401"/>
        <end position="418"/>
    </location>
</feature>
<evidence type="ECO:0000256" key="7">
    <source>
        <dbReference type="RuleBase" id="RU000320"/>
    </source>
</evidence>
<evidence type="ECO:0000256" key="2">
    <source>
        <dbReference type="ARBA" id="ARBA00022475"/>
    </source>
</evidence>
<evidence type="ECO:0000313" key="10">
    <source>
        <dbReference type="EMBL" id="OQB72227.1"/>
    </source>
</evidence>
<evidence type="ECO:0000259" key="9">
    <source>
        <dbReference type="Pfam" id="PF00361"/>
    </source>
</evidence>
<feature type="transmembrane region" description="Helical" evidence="8">
    <location>
        <begin position="130"/>
        <end position="149"/>
    </location>
</feature>
<gene>
    <name evidence="10" type="primary">mrpD_1</name>
    <name evidence="10" type="ORF">BWX89_01408</name>
</gene>
<keyword evidence="5" id="KW-0560">Oxidoreductase</keyword>
<dbReference type="EMBL" id="MWDQ01000137">
    <property type="protein sequence ID" value="OQB72227.1"/>
    <property type="molecule type" value="Genomic_DNA"/>
</dbReference>
<evidence type="ECO:0000256" key="5">
    <source>
        <dbReference type="ARBA" id="ARBA00023002"/>
    </source>
</evidence>
<dbReference type="PRINTS" id="PR01434">
    <property type="entry name" value="NADHDHGNASE5"/>
</dbReference>
<feature type="transmembrane region" description="Helical" evidence="8">
    <location>
        <begin position="363"/>
        <end position="381"/>
    </location>
</feature>
<feature type="transmembrane region" description="Helical" evidence="8">
    <location>
        <begin position="31"/>
        <end position="51"/>
    </location>
</feature>
<sequence length="615" mass="67996">MSNGSILLIPILLPVIAGIICYCIPDGLRKFRNVIALISGFALFLIVANFYKSGNLIYVSNWFFSTIVFSLKEDSFSRFILLWLSVFSFLITLYVSARMANERSREFITYLLITCGFACGAVLANSLLVLLFFWEGLLITLYLFICLGGKKSSHRTALKGFILVGFCDFCFILGVILYWRITGSFDFPDSPVALKGVGILSFSLMVLGATGKAGALPFHTWIPDAAIDAPVGFMAFLPGAFEKLIGIYLLVKICFNLFSLVPGSGASMGLMILGAFTIVIAVCMALIQKDIKRLLSYHAISQVGYMILGIGTGVPAGIVGGIFHMLNHAIYKSALFLGAGSVEQRTGTTDLKSLGGLYKEMPITGLCFIICSCAISGIWPLNGYISKEMIIDGCLETGYKIFAISAWLGAIFTFASFLKAMHSIFLGERNVSTPRVKEVGLPMLLPMIILALLCIIFGLFSSIPLVVISKFVPQGHMLHLSSHPLNLFNTVSGITILCLIAAFLLHRYGWLKNDRKPYLASEVVHNLPVIHTIYNLAERRFFDIYEQAIKFVKVFALALYYGFDRSSDWLYEKLVVESGIKMIKSLKSLHRGFISEYVGWIFIGMLVIAIFMFIL</sequence>
<evidence type="ECO:0000256" key="6">
    <source>
        <dbReference type="ARBA" id="ARBA00023136"/>
    </source>
</evidence>
<feature type="transmembrane region" description="Helical" evidence="8">
    <location>
        <begin position="267"/>
        <end position="287"/>
    </location>
</feature>
<feature type="transmembrane region" description="Helical" evidence="8">
    <location>
        <begin position="6"/>
        <end position="24"/>
    </location>
</feature>
<protein>
    <submittedName>
        <fullName evidence="10">Na(+)/H(+) antiporter subunit D</fullName>
    </submittedName>
</protein>
<feature type="domain" description="NADH:quinone oxidoreductase/Mrp antiporter transmembrane" evidence="9">
    <location>
        <begin position="124"/>
        <end position="412"/>
    </location>
</feature>
<reference evidence="10" key="1">
    <citation type="submission" date="2017-02" db="EMBL/GenBank/DDBJ databases">
        <title>Delving into the versatile metabolic prowess of the omnipresent phylum Bacteroidetes.</title>
        <authorList>
            <person name="Nobu M.K."/>
            <person name="Mei R."/>
            <person name="Narihiro T."/>
            <person name="Kuroda K."/>
            <person name="Liu W.-T."/>
        </authorList>
    </citation>
    <scope>NUCLEOTIDE SEQUENCE</scope>
    <source>
        <strain evidence="10">ADurb.Bin131</strain>
    </source>
</reference>
<feature type="transmembrane region" description="Helical" evidence="8">
    <location>
        <begin position="193"/>
        <end position="211"/>
    </location>
</feature>
<dbReference type="AlphaFoldDB" id="A0A1V6C5N7"/>
<dbReference type="InterPro" id="IPR052175">
    <property type="entry name" value="ComplexI-like_HydComp"/>
</dbReference>
<dbReference type="PANTHER" id="PTHR42682:SF4">
    <property type="entry name" value="NADH-UBIQUINONE_PLASTOQUINONE"/>
    <property type="match status" value="1"/>
</dbReference>